<dbReference type="EMBL" id="JAVRRF010000004">
    <property type="protein sequence ID" value="KAK5066249.1"/>
    <property type="molecule type" value="Genomic_DNA"/>
</dbReference>
<evidence type="ECO:0000313" key="2">
    <source>
        <dbReference type="EMBL" id="KAK5066249.1"/>
    </source>
</evidence>
<dbReference type="PANTHER" id="PTHR38116:SF9">
    <property type="entry name" value="BZIP DOMAIN-CONTAINING PROTEIN"/>
    <property type="match status" value="1"/>
</dbReference>
<feature type="compositionally biased region" description="Low complexity" evidence="1">
    <location>
        <begin position="54"/>
        <end position="63"/>
    </location>
</feature>
<gene>
    <name evidence="2" type="ORF">LTR69_002767</name>
</gene>
<dbReference type="PANTHER" id="PTHR38116">
    <property type="entry name" value="CHROMOSOME 7, WHOLE GENOME SHOTGUN SEQUENCE"/>
    <property type="match status" value="1"/>
</dbReference>
<evidence type="ECO:0008006" key="4">
    <source>
        <dbReference type="Google" id="ProtNLM"/>
    </source>
</evidence>
<protein>
    <recommendedName>
        <fullName evidence="4">BZIP domain-containing protein</fullName>
    </recommendedName>
</protein>
<evidence type="ECO:0000313" key="3">
    <source>
        <dbReference type="Proteomes" id="UP001345691"/>
    </source>
</evidence>
<feature type="region of interest" description="Disordered" evidence="1">
    <location>
        <begin position="1"/>
        <end position="85"/>
    </location>
</feature>
<dbReference type="InterPro" id="IPR021833">
    <property type="entry name" value="DUF3425"/>
</dbReference>
<dbReference type="Pfam" id="PF11905">
    <property type="entry name" value="DUF3425"/>
    <property type="match status" value="1"/>
</dbReference>
<reference evidence="2 3" key="1">
    <citation type="submission" date="2023-08" db="EMBL/GenBank/DDBJ databases">
        <title>Black Yeasts Isolated from many extreme environments.</title>
        <authorList>
            <person name="Coleine C."/>
            <person name="Stajich J.E."/>
            <person name="Selbmann L."/>
        </authorList>
    </citation>
    <scope>NUCLEOTIDE SEQUENCE [LARGE SCALE GENOMIC DNA]</scope>
    <source>
        <strain evidence="2 3">CCFEE 6328</strain>
    </source>
</reference>
<organism evidence="2 3">
    <name type="scientific">Exophiala sideris</name>
    <dbReference type="NCBI Taxonomy" id="1016849"/>
    <lineage>
        <taxon>Eukaryota</taxon>
        <taxon>Fungi</taxon>
        <taxon>Dikarya</taxon>
        <taxon>Ascomycota</taxon>
        <taxon>Pezizomycotina</taxon>
        <taxon>Eurotiomycetes</taxon>
        <taxon>Chaetothyriomycetidae</taxon>
        <taxon>Chaetothyriales</taxon>
        <taxon>Herpotrichiellaceae</taxon>
        <taxon>Exophiala</taxon>
    </lineage>
</organism>
<sequence length="221" mass="24736">MGRAQVEDNDWYGVQDPRKRKQIQDRLAQRARRKRLADAKSRSASSPDTRKTASTSPESSTDSSSRDSIEESLQPLTVSIPRSPGSYPAFISPSTKPDTCMQVYMNGSVFTALFQNGAMMGLVCSSTFASKSTPFGSDIPATLRPTTLQINNVHPSWIDRFPFPKMRDNMITLLSVIDEEEFMADLFCMTSFTVDAGAASWDPRAWRIGKEFSAKWGYLFY</sequence>
<proteinExistence type="predicted"/>
<dbReference type="Proteomes" id="UP001345691">
    <property type="component" value="Unassembled WGS sequence"/>
</dbReference>
<name>A0ABR0JJT7_9EURO</name>
<accession>A0ABR0JJT7</accession>
<comment type="caution">
    <text evidence="2">The sequence shown here is derived from an EMBL/GenBank/DDBJ whole genome shotgun (WGS) entry which is preliminary data.</text>
</comment>
<evidence type="ECO:0000256" key="1">
    <source>
        <dbReference type="SAM" id="MobiDB-lite"/>
    </source>
</evidence>
<keyword evidence="3" id="KW-1185">Reference proteome</keyword>